<evidence type="ECO:0000256" key="3">
    <source>
        <dbReference type="ARBA" id="ARBA00012438"/>
    </source>
</evidence>
<keyword evidence="6" id="KW-0808">Transferase</keyword>
<evidence type="ECO:0000313" key="16">
    <source>
        <dbReference type="Proteomes" id="UP000182589"/>
    </source>
</evidence>
<feature type="domain" description="Histidine kinase" evidence="13">
    <location>
        <begin position="429"/>
        <end position="642"/>
    </location>
</feature>
<dbReference type="InterPro" id="IPR004358">
    <property type="entry name" value="Sig_transdc_His_kin-like_C"/>
</dbReference>
<dbReference type="PROSITE" id="PS50885">
    <property type="entry name" value="HAMP"/>
    <property type="match status" value="1"/>
</dbReference>
<dbReference type="InterPro" id="IPR036890">
    <property type="entry name" value="HATPase_C_sf"/>
</dbReference>
<keyword evidence="16" id="KW-1185">Reference proteome</keyword>
<accession>A0A1H2TSZ1</accession>
<keyword evidence="4" id="KW-1003">Cell membrane</keyword>
<dbReference type="InterPro" id="IPR003660">
    <property type="entry name" value="HAMP_dom"/>
</dbReference>
<feature type="domain" description="HAMP" evidence="14">
    <location>
        <begin position="357"/>
        <end position="409"/>
    </location>
</feature>
<dbReference type="Gene3D" id="6.10.340.10">
    <property type="match status" value="1"/>
</dbReference>
<reference evidence="16" key="1">
    <citation type="submission" date="2016-10" db="EMBL/GenBank/DDBJ databases">
        <authorList>
            <person name="Varghese N."/>
        </authorList>
    </citation>
    <scope>NUCLEOTIDE SEQUENCE [LARGE SCALE GENOMIC DNA]</scope>
    <source>
        <strain evidence="16">DSM 12489</strain>
    </source>
</reference>
<dbReference type="PANTHER" id="PTHR44936">
    <property type="entry name" value="SENSOR PROTEIN CREC"/>
    <property type="match status" value="1"/>
</dbReference>
<dbReference type="InterPro" id="IPR005467">
    <property type="entry name" value="His_kinase_dom"/>
</dbReference>
<evidence type="ECO:0000256" key="9">
    <source>
        <dbReference type="ARBA" id="ARBA00022840"/>
    </source>
</evidence>
<keyword evidence="5" id="KW-0597">Phosphoprotein</keyword>
<keyword evidence="11 12" id="KW-0472">Membrane</keyword>
<dbReference type="SUPFAM" id="SSF47384">
    <property type="entry name" value="Homodimeric domain of signal transducing histidine kinase"/>
    <property type="match status" value="1"/>
</dbReference>
<dbReference type="RefSeq" id="WP_244885130.1">
    <property type="nucleotide sequence ID" value="NZ_FNOJ01000006.1"/>
</dbReference>
<dbReference type="SMART" id="SM00387">
    <property type="entry name" value="HATPase_c"/>
    <property type="match status" value="1"/>
</dbReference>
<dbReference type="Pfam" id="PF02518">
    <property type="entry name" value="HATPase_c"/>
    <property type="match status" value="1"/>
</dbReference>
<feature type="transmembrane region" description="Helical" evidence="12">
    <location>
        <begin position="333"/>
        <end position="356"/>
    </location>
</feature>
<dbReference type="EMBL" id="FNOJ01000006">
    <property type="protein sequence ID" value="SDW46992.1"/>
    <property type="molecule type" value="Genomic_DNA"/>
</dbReference>
<dbReference type="SMART" id="SM00304">
    <property type="entry name" value="HAMP"/>
    <property type="match status" value="1"/>
</dbReference>
<evidence type="ECO:0000256" key="6">
    <source>
        <dbReference type="ARBA" id="ARBA00022679"/>
    </source>
</evidence>
<comment type="subcellular location">
    <subcellularLocation>
        <location evidence="2">Cell membrane</location>
        <topology evidence="2">Multi-pass membrane protein</topology>
    </subcellularLocation>
</comment>
<evidence type="ECO:0000256" key="7">
    <source>
        <dbReference type="ARBA" id="ARBA00022741"/>
    </source>
</evidence>
<evidence type="ECO:0000259" key="13">
    <source>
        <dbReference type="PROSITE" id="PS50109"/>
    </source>
</evidence>
<keyword evidence="12" id="KW-0812">Transmembrane</keyword>
<dbReference type="STRING" id="89784.SAMN04489725_106118"/>
<dbReference type="EC" id="2.7.13.3" evidence="3"/>
<dbReference type="Proteomes" id="UP000182589">
    <property type="component" value="Unassembled WGS sequence"/>
</dbReference>
<evidence type="ECO:0000313" key="15">
    <source>
        <dbReference type="EMBL" id="SDW46992.1"/>
    </source>
</evidence>
<dbReference type="InterPro" id="IPR050980">
    <property type="entry name" value="2C_sensor_his_kinase"/>
</dbReference>
<evidence type="ECO:0000259" key="14">
    <source>
        <dbReference type="PROSITE" id="PS50885"/>
    </source>
</evidence>
<dbReference type="GO" id="GO:0005524">
    <property type="term" value="F:ATP binding"/>
    <property type="evidence" value="ECO:0007669"/>
    <property type="project" value="UniProtKB-KW"/>
</dbReference>
<evidence type="ECO:0000256" key="2">
    <source>
        <dbReference type="ARBA" id="ARBA00004651"/>
    </source>
</evidence>
<dbReference type="GO" id="GO:0005886">
    <property type="term" value="C:plasma membrane"/>
    <property type="evidence" value="ECO:0007669"/>
    <property type="project" value="UniProtKB-SubCell"/>
</dbReference>
<dbReference type="CDD" id="cd06225">
    <property type="entry name" value="HAMP"/>
    <property type="match status" value="1"/>
</dbReference>
<dbReference type="PANTHER" id="PTHR44936:SF10">
    <property type="entry name" value="SENSOR PROTEIN RSTB"/>
    <property type="match status" value="1"/>
</dbReference>
<dbReference type="SUPFAM" id="SSF55874">
    <property type="entry name" value="ATPase domain of HSP90 chaperone/DNA topoisomerase II/histidine kinase"/>
    <property type="match status" value="1"/>
</dbReference>
<dbReference type="CDD" id="cd00075">
    <property type="entry name" value="HATPase"/>
    <property type="match status" value="1"/>
</dbReference>
<organism evidence="15 16">
    <name type="scientific">Alicyclobacillus hesperidum</name>
    <dbReference type="NCBI Taxonomy" id="89784"/>
    <lineage>
        <taxon>Bacteria</taxon>
        <taxon>Bacillati</taxon>
        <taxon>Bacillota</taxon>
        <taxon>Bacilli</taxon>
        <taxon>Bacillales</taxon>
        <taxon>Alicyclobacillaceae</taxon>
        <taxon>Alicyclobacillus</taxon>
    </lineage>
</organism>
<dbReference type="InterPro" id="IPR003594">
    <property type="entry name" value="HATPase_dom"/>
</dbReference>
<gene>
    <name evidence="15" type="ORF">SAMN04489725_106118</name>
</gene>
<name>A0A1H2TSZ1_9BACL</name>
<dbReference type="AlphaFoldDB" id="A0A1H2TSZ1"/>
<dbReference type="PRINTS" id="PR00344">
    <property type="entry name" value="BCTRLSENSOR"/>
</dbReference>
<protein>
    <recommendedName>
        <fullName evidence="3">histidine kinase</fullName>
        <ecNumber evidence="3">2.7.13.3</ecNumber>
    </recommendedName>
</protein>
<sequence length="649" mass="72009">MERRTRVRFSLRYKIMAILFGAMLLIALLSDTLFYSTTRAQLLNNAVKQTELLAQQIDLEIAASRTGEAYIDNLLGNELRIASIAIEEQLPPRVADVTNSQLKRLAAQLGVSGITLFQPTADDIVGVRSTDPREIGLSTKGMGKWYIAFRDLLAGRPQASTYGMAEQNYWSGPFSNATSDPSKVDKWGYYYDGRTDYIIDPFYVSTSIPGYEQDVGVNTAIRHILDSDSDVLCIAVLNRTFGQAPIRYSYHGTFWVDVANEPVMYGEYKYRNPAVDVKAKNEALTSNRTVSVIDHVSGRKVLKTFIPQSVHGTRYVVEVVTDYRAISSTLTILIHNLVIVSAVLLVATALLSYLGADLITKPLRRITKAVDEIADRNFEAQLQVRRSDEIGVLADHVNEMSRKLVDYLRELSMRERGKGMDYLVMATHALVHELGTPLAAIRQMSELLPRVQPGLNSKAVEILDRMHSASAYANRVSREFTNFLKHGRLTVKRADVLAITREAAGMCRPMMESKHIQLVLDDRTAMAKVELEIDADKVFAAIVNLLKNAMDAIPESAPVRQVRLETKVEGEQLHVDVVDTGVGIPKERWDTIFMPYSSTKKNGLGLGLTFSGLVAIAHGGTIEVVDSGPGGTRMRMCLPLIDRAVQGEA</sequence>
<dbReference type="CDD" id="cd00082">
    <property type="entry name" value="HisKA"/>
    <property type="match status" value="1"/>
</dbReference>
<evidence type="ECO:0000256" key="4">
    <source>
        <dbReference type="ARBA" id="ARBA00022475"/>
    </source>
</evidence>
<evidence type="ECO:0000256" key="11">
    <source>
        <dbReference type="ARBA" id="ARBA00023136"/>
    </source>
</evidence>
<keyword evidence="12" id="KW-1133">Transmembrane helix</keyword>
<keyword evidence="7" id="KW-0547">Nucleotide-binding</keyword>
<evidence type="ECO:0000256" key="12">
    <source>
        <dbReference type="SAM" id="Phobius"/>
    </source>
</evidence>
<dbReference type="SUPFAM" id="SSF158472">
    <property type="entry name" value="HAMP domain-like"/>
    <property type="match status" value="1"/>
</dbReference>
<dbReference type="Pfam" id="PF00672">
    <property type="entry name" value="HAMP"/>
    <property type="match status" value="1"/>
</dbReference>
<keyword evidence="9" id="KW-0067">ATP-binding</keyword>
<keyword evidence="10" id="KW-0902">Two-component regulatory system</keyword>
<keyword evidence="8 15" id="KW-0418">Kinase</keyword>
<dbReference type="InterPro" id="IPR003661">
    <property type="entry name" value="HisK_dim/P_dom"/>
</dbReference>
<evidence type="ECO:0000256" key="10">
    <source>
        <dbReference type="ARBA" id="ARBA00023012"/>
    </source>
</evidence>
<evidence type="ECO:0000256" key="5">
    <source>
        <dbReference type="ARBA" id="ARBA00022553"/>
    </source>
</evidence>
<dbReference type="InterPro" id="IPR036097">
    <property type="entry name" value="HisK_dim/P_sf"/>
</dbReference>
<proteinExistence type="predicted"/>
<dbReference type="GO" id="GO:0000155">
    <property type="term" value="F:phosphorelay sensor kinase activity"/>
    <property type="evidence" value="ECO:0007669"/>
    <property type="project" value="InterPro"/>
</dbReference>
<evidence type="ECO:0000256" key="1">
    <source>
        <dbReference type="ARBA" id="ARBA00000085"/>
    </source>
</evidence>
<comment type="catalytic activity">
    <reaction evidence="1">
        <text>ATP + protein L-histidine = ADP + protein N-phospho-L-histidine.</text>
        <dbReference type="EC" id="2.7.13.3"/>
    </reaction>
</comment>
<evidence type="ECO:0000256" key="8">
    <source>
        <dbReference type="ARBA" id="ARBA00022777"/>
    </source>
</evidence>
<dbReference type="Gene3D" id="3.30.565.10">
    <property type="entry name" value="Histidine kinase-like ATPase, C-terminal domain"/>
    <property type="match status" value="1"/>
</dbReference>
<dbReference type="PROSITE" id="PS50109">
    <property type="entry name" value="HIS_KIN"/>
    <property type="match status" value="1"/>
</dbReference>